<feature type="compositionally biased region" description="Basic and acidic residues" evidence="1">
    <location>
        <begin position="1"/>
        <end position="52"/>
    </location>
</feature>
<feature type="region of interest" description="Disordered" evidence="1">
    <location>
        <begin position="1"/>
        <end position="179"/>
    </location>
</feature>
<name>V8N2Q4_OPHHA</name>
<feature type="compositionally biased region" description="Basic and acidic residues" evidence="1">
    <location>
        <begin position="59"/>
        <end position="120"/>
    </location>
</feature>
<accession>V8N2Q4</accession>
<dbReference type="AlphaFoldDB" id="V8N2Q4"/>
<evidence type="ECO:0000313" key="3">
    <source>
        <dbReference type="Proteomes" id="UP000018936"/>
    </source>
</evidence>
<feature type="region of interest" description="Disordered" evidence="1">
    <location>
        <begin position="348"/>
        <end position="368"/>
    </location>
</feature>
<protein>
    <submittedName>
        <fullName evidence="2">RNA-binding protein 25</fullName>
    </submittedName>
</protein>
<dbReference type="EMBL" id="AZIM01019406">
    <property type="protein sequence ID" value="ETE56524.1"/>
    <property type="molecule type" value="Genomic_DNA"/>
</dbReference>
<evidence type="ECO:0000256" key="1">
    <source>
        <dbReference type="SAM" id="MobiDB-lite"/>
    </source>
</evidence>
<feature type="compositionally biased region" description="Basic and acidic residues" evidence="1">
    <location>
        <begin position="131"/>
        <end position="152"/>
    </location>
</feature>
<feature type="compositionally biased region" description="Basic residues" evidence="1">
    <location>
        <begin position="153"/>
        <end position="167"/>
    </location>
</feature>
<feature type="compositionally biased region" description="Basic residues" evidence="1">
    <location>
        <begin position="121"/>
        <end position="130"/>
    </location>
</feature>
<organism evidence="2 3">
    <name type="scientific">Ophiophagus hannah</name>
    <name type="common">King cobra</name>
    <name type="synonym">Naja hannah</name>
    <dbReference type="NCBI Taxonomy" id="8665"/>
    <lineage>
        <taxon>Eukaryota</taxon>
        <taxon>Metazoa</taxon>
        <taxon>Chordata</taxon>
        <taxon>Craniata</taxon>
        <taxon>Vertebrata</taxon>
        <taxon>Euteleostomi</taxon>
        <taxon>Lepidosauria</taxon>
        <taxon>Squamata</taxon>
        <taxon>Bifurcata</taxon>
        <taxon>Unidentata</taxon>
        <taxon>Episquamata</taxon>
        <taxon>Toxicofera</taxon>
        <taxon>Serpentes</taxon>
        <taxon>Colubroidea</taxon>
        <taxon>Elapidae</taxon>
        <taxon>Elapinae</taxon>
        <taxon>Ophiophagus</taxon>
    </lineage>
</organism>
<feature type="non-terminal residue" evidence="2">
    <location>
        <position position="1"/>
    </location>
</feature>
<comment type="caution">
    <text evidence="2">The sequence shown here is derived from an EMBL/GenBank/DDBJ whole genome shotgun (WGS) entry which is preliminary data.</text>
</comment>
<feature type="compositionally biased region" description="Basic and acidic residues" evidence="1">
    <location>
        <begin position="168"/>
        <end position="179"/>
    </location>
</feature>
<sequence length="368" mass="41989">TEGKKGREKERKDGRVGETEGKRRGEREKKEGRKEGRKEGWERQKERGEGEKRRKKERERKEGWERQKEREGKREKEREKEKGRKEGGRDRRKEKGRERKKGREGGRERQKERGERERKEKKGGRDRRKKDREGKKERRRREEETERGGERERKRKKGKKKERKKGKGEKLEGGKPERDFINAVKTLVSQSSRSRQGKALFLGERQERAWLKLSSLCRGWTASSPSDLLLCLPILAKRREFAAQPRISRGSSSRASSWTLNWPDGLQCRSQAPLKAGQANGGSPSRSRKSGGGKFSFVGGLSRSLAFMESFLVCIPAPALLPTLVGKNDGVCSPAHLKPARPVRCLDPSSGESINPGRSGNQSLAACK</sequence>
<dbReference type="Proteomes" id="UP000018936">
    <property type="component" value="Unassembled WGS sequence"/>
</dbReference>
<keyword evidence="3" id="KW-1185">Reference proteome</keyword>
<feature type="compositionally biased region" description="Polar residues" evidence="1">
    <location>
        <begin position="350"/>
        <end position="368"/>
    </location>
</feature>
<gene>
    <name evidence="2" type="primary">Rbm25</name>
    <name evidence="2" type="ORF">L345_17765</name>
</gene>
<proteinExistence type="predicted"/>
<evidence type="ECO:0000313" key="2">
    <source>
        <dbReference type="EMBL" id="ETE56524.1"/>
    </source>
</evidence>
<reference evidence="2 3" key="1">
    <citation type="journal article" date="2013" name="Proc. Natl. Acad. Sci. U.S.A.">
        <title>The king cobra genome reveals dynamic gene evolution and adaptation in the snake venom system.</title>
        <authorList>
            <person name="Vonk F.J."/>
            <person name="Casewell N.R."/>
            <person name="Henkel C.V."/>
            <person name="Heimberg A.M."/>
            <person name="Jansen H.J."/>
            <person name="McCleary R.J."/>
            <person name="Kerkkamp H.M."/>
            <person name="Vos R.A."/>
            <person name="Guerreiro I."/>
            <person name="Calvete J.J."/>
            <person name="Wuster W."/>
            <person name="Woods A.E."/>
            <person name="Logan J.M."/>
            <person name="Harrison R.A."/>
            <person name="Castoe T.A."/>
            <person name="de Koning A.P."/>
            <person name="Pollock D.D."/>
            <person name="Yandell M."/>
            <person name="Calderon D."/>
            <person name="Renjifo C."/>
            <person name="Currier R.B."/>
            <person name="Salgado D."/>
            <person name="Pla D."/>
            <person name="Sanz L."/>
            <person name="Hyder A.S."/>
            <person name="Ribeiro J.M."/>
            <person name="Arntzen J.W."/>
            <person name="van den Thillart G.E."/>
            <person name="Boetzer M."/>
            <person name="Pirovano W."/>
            <person name="Dirks R.P."/>
            <person name="Spaink H.P."/>
            <person name="Duboule D."/>
            <person name="McGlinn E."/>
            <person name="Kini R.M."/>
            <person name="Richardson M.K."/>
        </authorList>
    </citation>
    <scope>NUCLEOTIDE SEQUENCE</scope>
    <source>
        <tissue evidence="2">Blood</tissue>
    </source>
</reference>